<dbReference type="AlphaFoldDB" id="A0AAW2GBG6"/>
<protein>
    <submittedName>
        <fullName evidence="1">Uncharacterized protein</fullName>
    </submittedName>
</protein>
<comment type="caution">
    <text evidence="1">The sequence shown here is derived from an EMBL/GenBank/DDBJ whole genome shotgun (WGS) entry which is preliminary data.</text>
</comment>
<accession>A0AAW2GBG6</accession>
<evidence type="ECO:0000313" key="2">
    <source>
        <dbReference type="Proteomes" id="UP001430953"/>
    </source>
</evidence>
<reference evidence="1 2" key="1">
    <citation type="submission" date="2023-03" db="EMBL/GenBank/DDBJ databases">
        <title>High recombination rates correlate with genetic variation in Cardiocondyla obscurior ants.</title>
        <authorList>
            <person name="Errbii M."/>
        </authorList>
    </citation>
    <scope>NUCLEOTIDE SEQUENCE [LARGE SCALE GENOMIC DNA]</scope>
    <source>
        <strain evidence="1">Alpha-2009</strain>
        <tissue evidence="1">Whole body</tissue>
    </source>
</reference>
<dbReference type="EMBL" id="JADYXP020000005">
    <property type="protein sequence ID" value="KAL0124870.1"/>
    <property type="molecule type" value="Genomic_DNA"/>
</dbReference>
<gene>
    <name evidence="1" type="ORF">PUN28_006616</name>
</gene>
<name>A0AAW2GBG6_9HYME</name>
<keyword evidence="2" id="KW-1185">Reference proteome</keyword>
<organism evidence="1 2">
    <name type="scientific">Cardiocondyla obscurior</name>
    <dbReference type="NCBI Taxonomy" id="286306"/>
    <lineage>
        <taxon>Eukaryota</taxon>
        <taxon>Metazoa</taxon>
        <taxon>Ecdysozoa</taxon>
        <taxon>Arthropoda</taxon>
        <taxon>Hexapoda</taxon>
        <taxon>Insecta</taxon>
        <taxon>Pterygota</taxon>
        <taxon>Neoptera</taxon>
        <taxon>Endopterygota</taxon>
        <taxon>Hymenoptera</taxon>
        <taxon>Apocrita</taxon>
        <taxon>Aculeata</taxon>
        <taxon>Formicoidea</taxon>
        <taxon>Formicidae</taxon>
        <taxon>Myrmicinae</taxon>
        <taxon>Cardiocondyla</taxon>
    </lineage>
</organism>
<sequence>MSVTAINSDIKDKSFRNRAILSVLMDDSSRAVQSFFNRRILDRSPSAAACAPRQETIWNESWNRPRYQFARNYDRMTAIVIIHCGRACSAGRTPCGKGKSPRFCSLLPAVGEVYFPTTICYQFYSETITARIIERQEVQRVINARK</sequence>
<dbReference type="Proteomes" id="UP001430953">
    <property type="component" value="Unassembled WGS sequence"/>
</dbReference>
<evidence type="ECO:0000313" key="1">
    <source>
        <dbReference type="EMBL" id="KAL0124870.1"/>
    </source>
</evidence>
<proteinExistence type="predicted"/>